<keyword evidence="1" id="KW-0963">Cytoplasm</keyword>
<dbReference type="AlphaFoldDB" id="A0A835GXT5"/>
<keyword evidence="3" id="KW-0648">Protein biosynthesis</keyword>
<keyword evidence="7" id="KW-1185">Reference proteome</keyword>
<protein>
    <recommendedName>
        <fullName evidence="5">Eukaryotic translation initiation factor 3 subunit C N-terminal domain-containing protein</fullName>
    </recommendedName>
</protein>
<dbReference type="GO" id="GO:0003743">
    <property type="term" value="F:translation initiation factor activity"/>
    <property type="evidence" value="ECO:0007669"/>
    <property type="project" value="UniProtKB-KW"/>
</dbReference>
<organism evidence="6 7">
    <name type="scientific">Coptis chinensis</name>
    <dbReference type="NCBI Taxonomy" id="261450"/>
    <lineage>
        <taxon>Eukaryota</taxon>
        <taxon>Viridiplantae</taxon>
        <taxon>Streptophyta</taxon>
        <taxon>Embryophyta</taxon>
        <taxon>Tracheophyta</taxon>
        <taxon>Spermatophyta</taxon>
        <taxon>Magnoliopsida</taxon>
        <taxon>Ranunculales</taxon>
        <taxon>Ranunculaceae</taxon>
        <taxon>Coptidoideae</taxon>
        <taxon>Coptis</taxon>
    </lineage>
</organism>
<accession>A0A835GXT5</accession>
<dbReference type="EMBL" id="JADFTS010000009">
    <property type="protein sequence ID" value="KAF9587862.1"/>
    <property type="molecule type" value="Genomic_DNA"/>
</dbReference>
<dbReference type="InterPro" id="IPR008905">
    <property type="entry name" value="EIF3C_N_dom"/>
</dbReference>
<comment type="caution">
    <text evidence="6">The sequence shown here is derived from an EMBL/GenBank/DDBJ whole genome shotgun (WGS) entry which is preliminary data.</text>
</comment>
<evidence type="ECO:0000256" key="3">
    <source>
        <dbReference type="ARBA" id="ARBA00022917"/>
    </source>
</evidence>
<dbReference type="GO" id="GO:0003723">
    <property type="term" value="F:RNA binding"/>
    <property type="evidence" value="ECO:0007669"/>
    <property type="project" value="InterPro"/>
</dbReference>
<keyword evidence="2" id="KW-0396">Initiation factor</keyword>
<feature type="compositionally biased region" description="Low complexity" evidence="4">
    <location>
        <begin position="13"/>
        <end position="24"/>
    </location>
</feature>
<dbReference type="InterPro" id="IPR027516">
    <property type="entry name" value="EIF3C"/>
</dbReference>
<evidence type="ECO:0000256" key="2">
    <source>
        <dbReference type="ARBA" id="ARBA00022540"/>
    </source>
</evidence>
<evidence type="ECO:0000256" key="1">
    <source>
        <dbReference type="ARBA" id="ARBA00022490"/>
    </source>
</evidence>
<feature type="domain" description="Eukaryotic translation initiation factor 3 subunit C N-terminal" evidence="5">
    <location>
        <begin position="118"/>
        <end position="157"/>
    </location>
</feature>
<dbReference type="Proteomes" id="UP000631114">
    <property type="component" value="Unassembled WGS sequence"/>
</dbReference>
<proteinExistence type="predicted"/>
<feature type="region of interest" description="Disordered" evidence="4">
    <location>
        <begin position="1"/>
        <end position="30"/>
    </location>
</feature>
<evidence type="ECO:0000259" key="5">
    <source>
        <dbReference type="Pfam" id="PF05470"/>
    </source>
</evidence>
<dbReference type="PANTHER" id="PTHR13937">
    <property type="entry name" value="EUKARYOTIC TRANSLATION INITATION FACTOR 3, SUBUNIT 8 EIF3S8 -RELATED"/>
    <property type="match status" value="1"/>
</dbReference>
<dbReference type="Pfam" id="PF05470">
    <property type="entry name" value="eIF-3c_N"/>
    <property type="match status" value="1"/>
</dbReference>
<evidence type="ECO:0000313" key="6">
    <source>
        <dbReference type="EMBL" id="KAF9587862.1"/>
    </source>
</evidence>
<dbReference type="OrthoDB" id="29647at2759"/>
<dbReference type="GO" id="GO:0005852">
    <property type="term" value="C:eukaryotic translation initiation factor 3 complex"/>
    <property type="evidence" value="ECO:0007669"/>
    <property type="project" value="InterPro"/>
</dbReference>
<dbReference type="GO" id="GO:0031369">
    <property type="term" value="F:translation initiation factor binding"/>
    <property type="evidence" value="ECO:0007669"/>
    <property type="project" value="InterPro"/>
</dbReference>
<gene>
    <name evidence="6" type="ORF">IFM89_006116</name>
</gene>
<evidence type="ECO:0000256" key="4">
    <source>
        <dbReference type="SAM" id="MobiDB-lite"/>
    </source>
</evidence>
<name>A0A835GXT5_9MAGN</name>
<reference evidence="6 7" key="1">
    <citation type="submission" date="2020-10" db="EMBL/GenBank/DDBJ databases">
        <title>The Coptis chinensis genome and diversification of protoberbering-type alkaloids.</title>
        <authorList>
            <person name="Wang B."/>
            <person name="Shu S."/>
            <person name="Song C."/>
            <person name="Liu Y."/>
        </authorList>
    </citation>
    <scope>NUCLEOTIDE SEQUENCE [LARGE SCALE GENOMIC DNA]</scope>
    <source>
        <strain evidence="6">HL-2020</strain>
        <tissue evidence="6">Leaf</tissue>
    </source>
</reference>
<dbReference type="PANTHER" id="PTHR13937:SF0">
    <property type="entry name" value="EUKARYOTIC TRANSLATION INITIATION FACTOR 3 SUBUNIT C-RELATED"/>
    <property type="match status" value="1"/>
</dbReference>
<evidence type="ECO:0000313" key="7">
    <source>
        <dbReference type="Proteomes" id="UP000631114"/>
    </source>
</evidence>
<sequence>MSYDSDDDDDIFPSDYSETNTNTNPEDEEEVVIYKNKFGDGEFDSEWDSDDDGNKYEKPEAYKEMLRCDPVFFLLSQTVLDYLQQRRNDFGAAAIVAFRMLQVLYYKPHQAYDAMRKHEIMERRRQMPYHMHINLELLDAVHLICAMLLEVPNMAVTVGDAKGKVISKTFRKLLEESQRRILRPPVKMFSFGFWSFLGDRDNDVLEMLKSKIKEEAMRICQFTYSPCYSSASVDQPTTTLNLSKYYRAWHGEQDDDHIEEPCANWDQHTRHTSTKLPALLHS</sequence>
<feature type="compositionally biased region" description="Acidic residues" evidence="4">
    <location>
        <begin position="1"/>
        <end position="12"/>
    </location>
</feature>